<dbReference type="AlphaFoldDB" id="A0A1I0D360"/>
<name>A0A1I0D360_9FIRM</name>
<protein>
    <recommendedName>
        <fullName evidence="3">DUF1570 domain-containing protein</fullName>
    </recommendedName>
</protein>
<sequence length="271" mass="30923">MGRYTEQELRDIFYDALDFFNEALDSGITRDNTVLAFFTPENGLDVYEQFCREHFPKNLDEDYKAEGYFQTFAAQAFWGKGQYGVMIRADIDFPLPELHRVFLHEISHLFCCENEIEGGGFFDRYCMGSGAEDGMMNAGYAVWREAVADIMADSILSEYTSLTLADVREEVGRLYRMLSPADPDSKKCMSLILVYVMATREVGGVTEWADAEAGLKQRLGLEDPALYAVLKMAFDNLHRSPFWSITPDFIMELGEAYLSLLSHKFLRENLS</sequence>
<gene>
    <name evidence="1" type="ORF">SAMN05216521_100414</name>
</gene>
<dbReference type="Proteomes" id="UP000182121">
    <property type="component" value="Unassembled WGS sequence"/>
</dbReference>
<proteinExistence type="predicted"/>
<dbReference type="EMBL" id="FOIO01000004">
    <property type="protein sequence ID" value="SET26650.1"/>
    <property type="molecule type" value="Genomic_DNA"/>
</dbReference>
<evidence type="ECO:0000313" key="2">
    <source>
        <dbReference type="Proteomes" id="UP000182121"/>
    </source>
</evidence>
<comment type="caution">
    <text evidence="1">The sequence shown here is derived from an EMBL/GenBank/DDBJ whole genome shotgun (WGS) entry which is preliminary data.</text>
</comment>
<reference evidence="1 2" key="1">
    <citation type="submission" date="2016-10" db="EMBL/GenBank/DDBJ databases">
        <authorList>
            <person name="Varghese N."/>
            <person name="Submissions S."/>
        </authorList>
    </citation>
    <scope>NUCLEOTIDE SEQUENCE [LARGE SCALE GENOMIC DNA]</scope>
    <source>
        <strain evidence="1 2">NLAE-zl-C196</strain>
    </source>
</reference>
<evidence type="ECO:0000313" key="1">
    <source>
        <dbReference type="EMBL" id="SET26650.1"/>
    </source>
</evidence>
<dbReference type="GeneID" id="86054268"/>
<evidence type="ECO:0008006" key="3">
    <source>
        <dbReference type="Google" id="ProtNLM"/>
    </source>
</evidence>
<accession>A0A1I0D360</accession>
<dbReference type="RefSeq" id="WP_074661577.1">
    <property type="nucleotide sequence ID" value="NZ_FOIO01000004.1"/>
</dbReference>
<organism evidence="1 2">
    <name type="scientific">Enterocloster clostridioformis</name>
    <dbReference type="NCBI Taxonomy" id="1531"/>
    <lineage>
        <taxon>Bacteria</taxon>
        <taxon>Bacillati</taxon>
        <taxon>Bacillota</taxon>
        <taxon>Clostridia</taxon>
        <taxon>Lachnospirales</taxon>
        <taxon>Lachnospiraceae</taxon>
        <taxon>Enterocloster</taxon>
    </lineage>
</organism>